<organism evidence="3 4">
    <name type="scientific">Mycoplasma mobile (strain ATCC 43663 / 163K / NCTC 11711)</name>
    <name type="common">Mesomycoplasma mobile</name>
    <dbReference type="NCBI Taxonomy" id="267748"/>
    <lineage>
        <taxon>Bacteria</taxon>
        <taxon>Bacillati</taxon>
        <taxon>Mycoplasmatota</taxon>
        <taxon>Mycoplasmoidales</taxon>
        <taxon>Metamycoplasmataceae</taxon>
        <taxon>Mesomycoplasma</taxon>
    </lineage>
</organism>
<dbReference type="NCBIfam" id="TIGR00095">
    <property type="entry name" value="16S rRNA (guanine(966)-N(2))-methyltransferase RsmD"/>
    <property type="match status" value="1"/>
</dbReference>
<dbReference type="RefSeq" id="WP_011265076.1">
    <property type="nucleotide sequence ID" value="NC_006908.1"/>
</dbReference>
<dbReference type="Gene3D" id="3.40.50.150">
    <property type="entry name" value="Vaccinia Virus protein VP39"/>
    <property type="match status" value="1"/>
</dbReference>
<dbReference type="PIRSF" id="PIRSF004553">
    <property type="entry name" value="CHP00095"/>
    <property type="match status" value="1"/>
</dbReference>
<dbReference type="SUPFAM" id="SSF53335">
    <property type="entry name" value="S-adenosyl-L-methionine-dependent methyltransferases"/>
    <property type="match status" value="1"/>
</dbReference>
<accession>Q6KH88</accession>
<reference evidence="3 4" key="1">
    <citation type="journal article" date="2004" name="Genome Res.">
        <title>The complete genome and proteome of Mycoplasma mobile.</title>
        <authorList>
            <person name="Jaffe J.D."/>
            <person name="Stange-Thomann N."/>
            <person name="Smith C."/>
            <person name="DeCaprio D."/>
            <person name="Fisher S."/>
            <person name="Butler J."/>
            <person name="Calvo S."/>
            <person name="Elkins T."/>
            <person name="FitzGerald M.G."/>
            <person name="Hafez N."/>
            <person name="Kodira C.D."/>
            <person name="Major J."/>
            <person name="Wang S."/>
            <person name="Wilkinson J."/>
            <person name="Nicol R."/>
            <person name="Nusbaum C."/>
            <person name="Birren B."/>
            <person name="Berg H.C."/>
            <person name="Church G.M."/>
        </authorList>
    </citation>
    <scope>NUCLEOTIDE SEQUENCE [LARGE SCALE GENOMIC DNA]</scope>
    <source>
        <strain evidence="4">ATCC 43663 / 163K / NCTC 11711</strain>
    </source>
</reference>
<dbReference type="HOGENOM" id="CLU_075826_0_2_14"/>
<dbReference type="CDD" id="cd02440">
    <property type="entry name" value="AdoMet_MTases"/>
    <property type="match status" value="1"/>
</dbReference>
<dbReference type="OrthoDB" id="9803017at2"/>
<dbReference type="STRING" id="267748.MMOB5560"/>
<dbReference type="AlphaFoldDB" id="Q6KH88"/>
<evidence type="ECO:0000313" key="3">
    <source>
        <dbReference type="EMBL" id="AAT28042.1"/>
    </source>
</evidence>
<evidence type="ECO:0000256" key="2">
    <source>
        <dbReference type="ARBA" id="ARBA00022679"/>
    </source>
</evidence>
<evidence type="ECO:0000256" key="1">
    <source>
        <dbReference type="ARBA" id="ARBA00022603"/>
    </source>
</evidence>
<sequence length="182" mass="20991">MLRIISGKFKNHFVESPPLEIVRPSTEKVREAIFDMIQFDIEQAIVADLFAGSGIFSFEFISRGAMKVFSIEKNYKIFNLIKKNIEKFKVNNIDAINTDALNFISHANGKKFDFIFMDAPYDNYDLVNEIIAKIFKEDLLNPEGRIIVETNDKNKIIVPQPGMITKEKKYGKTFVLFLNKIL</sequence>
<dbReference type="KEGG" id="mmo:MMOB5560"/>
<dbReference type="EC" id="2.1.1.-" evidence="3"/>
<dbReference type="EMBL" id="AE017308">
    <property type="protein sequence ID" value="AAT28042.1"/>
    <property type="molecule type" value="Genomic_DNA"/>
</dbReference>
<dbReference type="PANTHER" id="PTHR43542:SF1">
    <property type="entry name" value="METHYLTRANSFERASE"/>
    <property type="match status" value="1"/>
</dbReference>
<dbReference type="GO" id="GO:0031167">
    <property type="term" value="P:rRNA methylation"/>
    <property type="evidence" value="ECO:0007669"/>
    <property type="project" value="InterPro"/>
</dbReference>
<dbReference type="PANTHER" id="PTHR43542">
    <property type="entry name" value="METHYLTRANSFERASE"/>
    <property type="match status" value="1"/>
</dbReference>
<dbReference type="GO" id="GO:0008168">
    <property type="term" value="F:methyltransferase activity"/>
    <property type="evidence" value="ECO:0007669"/>
    <property type="project" value="UniProtKB-KW"/>
</dbReference>
<keyword evidence="2 3" id="KW-0808">Transferase</keyword>
<name>Q6KH88_MYCM1</name>
<dbReference type="eggNOG" id="COG0742">
    <property type="taxonomic scope" value="Bacteria"/>
</dbReference>
<gene>
    <name evidence="3" type="ordered locus">MMOB5560</name>
</gene>
<dbReference type="Pfam" id="PF03602">
    <property type="entry name" value="Cons_hypoth95"/>
    <property type="match status" value="1"/>
</dbReference>
<dbReference type="InterPro" id="IPR029063">
    <property type="entry name" value="SAM-dependent_MTases_sf"/>
</dbReference>
<evidence type="ECO:0000313" key="4">
    <source>
        <dbReference type="Proteomes" id="UP000009072"/>
    </source>
</evidence>
<proteinExistence type="predicted"/>
<dbReference type="InterPro" id="IPR004398">
    <property type="entry name" value="RNA_MeTrfase_RsmD"/>
</dbReference>
<dbReference type="Proteomes" id="UP000009072">
    <property type="component" value="Chromosome"/>
</dbReference>
<protein>
    <submittedName>
        <fullName evidence="3">N6-adenine-specific methylase</fullName>
        <ecNumber evidence="3">2.1.1.-</ecNumber>
    </submittedName>
</protein>
<keyword evidence="1 3" id="KW-0489">Methyltransferase</keyword>
<keyword evidence="4" id="KW-1185">Reference proteome</keyword>